<dbReference type="InterPro" id="IPR002401">
    <property type="entry name" value="Cyt_P450_E_grp-I"/>
</dbReference>
<sequence>MIPAMVASVETMLERWRQNEVKETEVFQEFKVLTCEIISRTAFGSSYLEGKNIFDLLARMASIVSRNNFKVGIPGIRKFLKTRDDTESEELEQGIRDSIIKLINRREEGLLMAIHSDWQDKAREEVLKLFGKQNPSPDGIGRLKIMSMIINESLRLYPSVFNITREVQKEVRLGKIIIPEKMAVCLPILAVHDNSQVWGEDAHFFKPERFADGVAKATKNNTSGFFSFGSGPRSCVGLNFATTEIKIALSMILQNYKFTLSPTYLHSPVHILTICPQYGLQIMLEAL</sequence>
<gene>
    <name evidence="13" type="ORF">GH714_029066</name>
</gene>
<evidence type="ECO:0000256" key="6">
    <source>
        <dbReference type="ARBA" id="ARBA00022989"/>
    </source>
</evidence>
<evidence type="ECO:0000256" key="7">
    <source>
        <dbReference type="ARBA" id="ARBA00023002"/>
    </source>
</evidence>
<dbReference type="Proteomes" id="UP000467840">
    <property type="component" value="Chromosome 1"/>
</dbReference>
<dbReference type="GO" id="GO:0004497">
    <property type="term" value="F:monooxygenase activity"/>
    <property type="evidence" value="ECO:0007669"/>
    <property type="project" value="UniProtKB-KW"/>
</dbReference>
<protein>
    <recommendedName>
        <fullName evidence="15">Cytochrome P450</fullName>
    </recommendedName>
</protein>
<keyword evidence="14" id="KW-1185">Reference proteome</keyword>
<comment type="similarity">
    <text evidence="2 12">Belongs to the cytochrome P450 family.</text>
</comment>
<dbReference type="Gene3D" id="1.10.630.10">
    <property type="entry name" value="Cytochrome P450"/>
    <property type="match status" value="2"/>
</dbReference>
<dbReference type="EMBL" id="JAAGAX010000011">
    <property type="protein sequence ID" value="KAF2298911.1"/>
    <property type="molecule type" value="Genomic_DNA"/>
</dbReference>
<evidence type="ECO:0000313" key="14">
    <source>
        <dbReference type="Proteomes" id="UP000467840"/>
    </source>
</evidence>
<proteinExistence type="inferred from homology"/>
<dbReference type="PRINTS" id="PR00385">
    <property type="entry name" value="P450"/>
</dbReference>
<evidence type="ECO:0000256" key="3">
    <source>
        <dbReference type="ARBA" id="ARBA00022617"/>
    </source>
</evidence>
<evidence type="ECO:0000256" key="8">
    <source>
        <dbReference type="ARBA" id="ARBA00023004"/>
    </source>
</evidence>
<keyword evidence="5 11" id="KW-0479">Metal-binding</keyword>
<dbReference type="InterPro" id="IPR001128">
    <property type="entry name" value="Cyt_P450"/>
</dbReference>
<dbReference type="SUPFAM" id="SSF48264">
    <property type="entry name" value="Cytochrome P450"/>
    <property type="match status" value="1"/>
</dbReference>
<evidence type="ECO:0000256" key="11">
    <source>
        <dbReference type="PIRSR" id="PIRSR602401-1"/>
    </source>
</evidence>
<dbReference type="PROSITE" id="PS00086">
    <property type="entry name" value="CYTOCHROME_P450"/>
    <property type="match status" value="1"/>
</dbReference>
<evidence type="ECO:0000256" key="4">
    <source>
        <dbReference type="ARBA" id="ARBA00022692"/>
    </source>
</evidence>
<dbReference type="InterPro" id="IPR036396">
    <property type="entry name" value="Cyt_P450_sf"/>
</dbReference>
<accession>A0A6A6LBT6</accession>
<comment type="cofactor">
    <cofactor evidence="11">
        <name>heme</name>
        <dbReference type="ChEBI" id="CHEBI:30413"/>
    </cofactor>
</comment>
<dbReference type="GO" id="GO:0020037">
    <property type="term" value="F:heme binding"/>
    <property type="evidence" value="ECO:0007669"/>
    <property type="project" value="InterPro"/>
</dbReference>
<evidence type="ECO:0008006" key="15">
    <source>
        <dbReference type="Google" id="ProtNLM"/>
    </source>
</evidence>
<dbReference type="PRINTS" id="PR00463">
    <property type="entry name" value="EP450I"/>
</dbReference>
<dbReference type="AlphaFoldDB" id="A0A6A6LBT6"/>
<dbReference type="PANTHER" id="PTHR24282">
    <property type="entry name" value="CYTOCHROME P450 FAMILY MEMBER"/>
    <property type="match status" value="1"/>
</dbReference>
<keyword evidence="6" id="KW-1133">Transmembrane helix</keyword>
<keyword evidence="10" id="KW-0472">Membrane</keyword>
<evidence type="ECO:0000256" key="12">
    <source>
        <dbReference type="RuleBase" id="RU000461"/>
    </source>
</evidence>
<keyword evidence="9 12" id="KW-0503">Monooxygenase</keyword>
<dbReference type="GO" id="GO:0016020">
    <property type="term" value="C:membrane"/>
    <property type="evidence" value="ECO:0007669"/>
    <property type="project" value="UniProtKB-SubCell"/>
</dbReference>
<evidence type="ECO:0000256" key="2">
    <source>
        <dbReference type="ARBA" id="ARBA00010617"/>
    </source>
</evidence>
<reference evidence="13 14" key="1">
    <citation type="journal article" date="2020" name="Mol. Plant">
        <title>The Chromosome-Based Rubber Tree Genome Provides New Insights into Spurge Genome Evolution and Rubber Biosynthesis.</title>
        <authorList>
            <person name="Liu J."/>
            <person name="Shi C."/>
            <person name="Shi C.C."/>
            <person name="Li W."/>
            <person name="Zhang Q.J."/>
            <person name="Zhang Y."/>
            <person name="Li K."/>
            <person name="Lu H.F."/>
            <person name="Shi C."/>
            <person name="Zhu S.T."/>
            <person name="Xiao Z.Y."/>
            <person name="Nan H."/>
            <person name="Yue Y."/>
            <person name="Zhu X.G."/>
            <person name="Wu Y."/>
            <person name="Hong X.N."/>
            <person name="Fan G.Y."/>
            <person name="Tong Y."/>
            <person name="Zhang D."/>
            <person name="Mao C.L."/>
            <person name="Liu Y.L."/>
            <person name="Hao S.J."/>
            <person name="Liu W.Q."/>
            <person name="Lv M.Q."/>
            <person name="Zhang H.B."/>
            <person name="Liu Y."/>
            <person name="Hu-Tang G.R."/>
            <person name="Wang J.P."/>
            <person name="Wang J.H."/>
            <person name="Sun Y.H."/>
            <person name="Ni S.B."/>
            <person name="Chen W.B."/>
            <person name="Zhang X.C."/>
            <person name="Jiao Y.N."/>
            <person name="Eichler E.E."/>
            <person name="Li G.H."/>
            <person name="Liu X."/>
            <person name="Gao L.Z."/>
        </authorList>
    </citation>
    <scope>NUCLEOTIDE SEQUENCE [LARGE SCALE GENOMIC DNA]</scope>
    <source>
        <strain evidence="14">cv. GT1</strain>
        <tissue evidence="13">Leaf</tissue>
    </source>
</reference>
<evidence type="ECO:0000256" key="1">
    <source>
        <dbReference type="ARBA" id="ARBA00004167"/>
    </source>
</evidence>
<keyword evidence="3 11" id="KW-0349">Heme</keyword>
<feature type="binding site" description="axial binding residue" evidence="11">
    <location>
        <position position="235"/>
    </location>
    <ligand>
        <name>heme</name>
        <dbReference type="ChEBI" id="CHEBI:30413"/>
    </ligand>
    <ligandPart>
        <name>Fe</name>
        <dbReference type="ChEBI" id="CHEBI:18248"/>
    </ligandPart>
</feature>
<comment type="caution">
    <text evidence="13">The sequence shown here is derived from an EMBL/GenBank/DDBJ whole genome shotgun (WGS) entry which is preliminary data.</text>
</comment>
<evidence type="ECO:0000256" key="9">
    <source>
        <dbReference type="ARBA" id="ARBA00023033"/>
    </source>
</evidence>
<dbReference type="GO" id="GO:0016705">
    <property type="term" value="F:oxidoreductase activity, acting on paired donors, with incorporation or reduction of molecular oxygen"/>
    <property type="evidence" value="ECO:0007669"/>
    <property type="project" value="InterPro"/>
</dbReference>
<evidence type="ECO:0000256" key="10">
    <source>
        <dbReference type="ARBA" id="ARBA00023136"/>
    </source>
</evidence>
<dbReference type="InterPro" id="IPR017972">
    <property type="entry name" value="Cyt_P450_CS"/>
</dbReference>
<dbReference type="InterPro" id="IPR050665">
    <property type="entry name" value="Cytochrome_P450_Monooxygen"/>
</dbReference>
<dbReference type="PANTHER" id="PTHR24282:SF233">
    <property type="entry name" value="CYTOCHROME P450"/>
    <property type="match status" value="1"/>
</dbReference>
<dbReference type="Pfam" id="PF00067">
    <property type="entry name" value="p450"/>
    <property type="match status" value="1"/>
</dbReference>
<organism evidence="13 14">
    <name type="scientific">Hevea brasiliensis</name>
    <name type="common">Para rubber tree</name>
    <name type="synonym">Siphonia brasiliensis</name>
    <dbReference type="NCBI Taxonomy" id="3981"/>
    <lineage>
        <taxon>Eukaryota</taxon>
        <taxon>Viridiplantae</taxon>
        <taxon>Streptophyta</taxon>
        <taxon>Embryophyta</taxon>
        <taxon>Tracheophyta</taxon>
        <taxon>Spermatophyta</taxon>
        <taxon>Magnoliopsida</taxon>
        <taxon>eudicotyledons</taxon>
        <taxon>Gunneridae</taxon>
        <taxon>Pentapetalae</taxon>
        <taxon>rosids</taxon>
        <taxon>fabids</taxon>
        <taxon>Malpighiales</taxon>
        <taxon>Euphorbiaceae</taxon>
        <taxon>Crotonoideae</taxon>
        <taxon>Micrandreae</taxon>
        <taxon>Hevea</taxon>
    </lineage>
</organism>
<keyword evidence="7 12" id="KW-0560">Oxidoreductase</keyword>
<evidence type="ECO:0000313" key="13">
    <source>
        <dbReference type="EMBL" id="KAF2298911.1"/>
    </source>
</evidence>
<name>A0A6A6LBT6_HEVBR</name>
<comment type="subcellular location">
    <subcellularLocation>
        <location evidence="1">Membrane</location>
        <topology evidence="1">Single-pass membrane protein</topology>
    </subcellularLocation>
</comment>
<keyword evidence="4" id="KW-0812">Transmembrane</keyword>
<evidence type="ECO:0000256" key="5">
    <source>
        <dbReference type="ARBA" id="ARBA00022723"/>
    </source>
</evidence>
<keyword evidence="8 11" id="KW-0408">Iron</keyword>
<dbReference type="GO" id="GO:0005506">
    <property type="term" value="F:iron ion binding"/>
    <property type="evidence" value="ECO:0007669"/>
    <property type="project" value="InterPro"/>
</dbReference>